<comment type="caution">
    <text evidence="1">The sequence shown here is derived from an EMBL/GenBank/DDBJ whole genome shotgun (WGS) entry which is preliminary data.</text>
</comment>
<sequence length="124" mass="13086">MAEAMGRKDTNHGSNGNNGAQGMDSGTVEDDFEGIGEGTPGGNAPVVAQPPMVDAQQPVAPVAGIGAQAPQAPKAPAGQVGQQWKRKELKATINGDPEKLSYFVVQVCSYMRMRDKFETDVERV</sequence>
<protein>
    <submittedName>
        <fullName evidence="1">Uncharacterized protein</fullName>
    </submittedName>
</protein>
<keyword evidence="2" id="KW-1185">Reference proteome</keyword>
<gene>
    <name evidence="1" type="ORF">K3G42_015443</name>
</gene>
<accession>A0ACB8FP47</accession>
<organism evidence="1 2">
    <name type="scientific">Sphaerodactylus townsendi</name>
    <dbReference type="NCBI Taxonomy" id="933632"/>
    <lineage>
        <taxon>Eukaryota</taxon>
        <taxon>Metazoa</taxon>
        <taxon>Chordata</taxon>
        <taxon>Craniata</taxon>
        <taxon>Vertebrata</taxon>
        <taxon>Euteleostomi</taxon>
        <taxon>Lepidosauria</taxon>
        <taxon>Squamata</taxon>
        <taxon>Bifurcata</taxon>
        <taxon>Gekkota</taxon>
        <taxon>Sphaerodactylidae</taxon>
        <taxon>Sphaerodactylus</taxon>
    </lineage>
</organism>
<name>A0ACB8FP47_9SAUR</name>
<dbReference type="Proteomes" id="UP000827872">
    <property type="component" value="Linkage Group LG06"/>
</dbReference>
<dbReference type="EMBL" id="CM037619">
    <property type="protein sequence ID" value="KAH8006936.1"/>
    <property type="molecule type" value="Genomic_DNA"/>
</dbReference>
<proteinExistence type="predicted"/>
<reference evidence="1" key="1">
    <citation type="submission" date="2021-08" db="EMBL/GenBank/DDBJ databases">
        <title>The first chromosome-level gecko genome reveals the dynamic sex chromosomes of Neotropical dwarf geckos (Sphaerodactylidae: Sphaerodactylus).</title>
        <authorList>
            <person name="Pinto B.J."/>
            <person name="Keating S.E."/>
            <person name="Gamble T."/>
        </authorList>
    </citation>
    <scope>NUCLEOTIDE SEQUENCE</scope>
    <source>
        <strain evidence="1">TG3544</strain>
    </source>
</reference>
<evidence type="ECO:0000313" key="2">
    <source>
        <dbReference type="Proteomes" id="UP000827872"/>
    </source>
</evidence>
<evidence type="ECO:0000313" key="1">
    <source>
        <dbReference type="EMBL" id="KAH8006936.1"/>
    </source>
</evidence>